<name>A0A0C2CY84_9BILA</name>
<dbReference type="PRINTS" id="PR00412">
    <property type="entry name" value="EPOXHYDRLASE"/>
</dbReference>
<dbReference type="Proteomes" id="UP000054047">
    <property type="component" value="Unassembled WGS sequence"/>
</dbReference>
<evidence type="ECO:0000256" key="1">
    <source>
        <dbReference type="ARBA" id="ARBA00010088"/>
    </source>
</evidence>
<keyword evidence="2" id="KW-0058">Aromatic hydrocarbons catabolism</keyword>
<dbReference type="EMBL" id="KN729676">
    <property type="protein sequence ID" value="KIH61988.1"/>
    <property type="molecule type" value="Genomic_DNA"/>
</dbReference>
<proteinExistence type="inferred from homology"/>
<sequence>MISSVPTHPKVQDLLSPKAKPHTSLMCDTPGLLDSSIVALNLLKNCITLQWFKRSRKLFIQDGDFSNEFPPILHGLLESALQETREMGLFLHFLLAVALGLGSFLTYVTYIAPLAEVEVEENGWFGAGVSHADDTTVQPFRVDVAEESLEDLKRRLVMARVSHTHLEDSDSFWYGFNSDELEVFRKYWVDSYSWKKHEAIINQFKQFKTEIEGLGVRFLFAVHFIHEPAASGYSKVLPLLMVHGWPGNVFEFYKIIPMLTDPKKHGIESDIAFEVVAPSIPGYGWSEQPKKTGFSQVACARVFRKLMERLEFKRFYLQGGDWGAVVTTNLARLYPEQVFGIHLNMMPVLPGSSIKATVLDILGSLFPKYAFSSSAHHDHNMLEKLSTMVVESGYMHIQATKPDTVGTALNDSPIGLAAYILEKFSTWTNLKYRELPDGGLTKKFTRDELLTIVMIYWLNGNIVSSQRFYREFFLDRRNTELQKRYLSVPTAHASGLNELFDKTPPEISSTVYNLTHYTAIEDMGHFAAFEMPRPLAADIFDFVNSLEKHTSRKA</sequence>
<dbReference type="GO" id="GO:0004301">
    <property type="term" value="F:epoxide hydrolase activity"/>
    <property type="evidence" value="ECO:0007669"/>
    <property type="project" value="TreeGrafter"/>
</dbReference>
<organism evidence="6 7">
    <name type="scientific">Ancylostoma duodenale</name>
    <dbReference type="NCBI Taxonomy" id="51022"/>
    <lineage>
        <taxon>Eukaryota</taxon>
        <taxon>Metazoa</taxon>
        <taxon>Ecdysozoa</taxon>
        <taxon>Nematoda</taxon>
        <taxon>Chromadorea</taxon>
        <taxon>Rhabditida</taxon>
        <taxon>Rhabditina</taxon>
        <taxon>Rhabditomorpha</taxon>
        <taxon>Strongyloidea</taxon>
        <taxon>Ancylostomatidae</taxon>
        <taxon>Ancylostomatinae</taxon>
        <taxon>Ancylostoma</taxon>
    </lineage>
</organism>
<dbReference type="SUPFAM" id="SSF53474">
    <property type="entry name" value="alpha/beta-Hydrolases"/>
    <property type="match status" value="1"/>
</dbReference>
<keyword evidence="4" id="KW-0812">Transmembrane</keyword>
<gene>
    <name evidence="6" type="ORF">ANCDUO_07731</name>
</gene>
<dbReference type="PANTHER" id="PTHR21661">
    <property type="entry name" value="EPOXIDE HYDROLASE 1-RELATED"/>
    <property type="match status" value="1"/>
</dbReference>
<reference evidence="6 7" key="1">
    <citation type="submission" date="2013-12" db="EMBL/GenBank/DDBJ databases">
        <title>Draft genome of the parsitic nematode Ancylostoma duodenale.</title>
        <authorList>
            <person name="Mitreva M."/>
        </authorList>
    </citation>
    <scope>NUCLEOTIDE SEQUENCE [LARGE SCALE GENOMIC DNA]</scope>
    <source>
        <strain evidence="6 7">Zhejiang</strain>
    </source>
</reference>
<dbReference type="InterPro" id="IPR000639">
    <property type="entry name" value="Epox_hydrolase-like"/>
</dbReference>
<dbReference type="AlphaFoldDB" id="A0A0C2CY84"/>
<dbReference type="InterPro" id="IPR010497">
    <property type="entry name" value="Epoxide_hydro_N"/>
</dbReference>
<feature type="transmembrane region" description="Helical" evidence="4">
    <location>
        <begin position="89"/>
        <end position="110"/>
    </location>
</feature>
<dbReference type="GO" id="GO:0097176">
    <property type="term" value="P:epoxide metabolic process"/>
    <property type="evidence" value="ECO:0007669"/>
    <property type="project" value="TreeGrafter"/>
</dbReference>
<comment type="similarity">
    <text evidence="1">Belongs to the peptidase S33 family.</text>
</comment>
<evidence type="ECO:0000256" key="3">
    <source>
        <dbReference type="ARBA" id="ARBA00022801"/>
    </source>
</evidence>
<evidence type="ECO:0000313" key="6">
    <source>
        <dbReference type="EMBL" id="KIH61988.1"/>
    </source>
</evidence>
<dbReference type="PANTHER" id="PTHR21661:SF35">
    <property type="entry name" value="EPOXIDE HYDROLASE"/>
    <property type="match status" value="1"/>
</dbReference>
<dbReference type="Gene3D" id="3.40.50.1820">
    <property type="entry name" value="alpha/beta hydrolase"/>
    <property type="match status" value="1"/>
</dbReference>
<keyword evidence="7" id="KW-1185">Reference proteome</keyword>
<feature type="domain" description="Epoxide hydrolase N-terminal" evidence="5">
    <location>
        <begin position="137"/>
        <end position="252"/>
    </location>
</feature>
<evidence type="ECO:0000313" key="7">
    <source>
        <dbReference type="Proteomes" id="UP000054047"/>
    </source>
</evidence>
<keyword evidence="4" id="KW-1133">Transmembrane helix</keyword>
<protein>
    <submittedName>
        <fullName evidence="6">Hydrolase, alpha/beta domain protein</fullName>
    </submittedName>
</protein>
<evidence type="ECO:0000256" key="2">
    <source>
        <dbReference type="ARBA" id="ARBA00022797"/>
    </source>
</evidence>
<keyword evidence="3 6" id="KW-0378">Hydrolase</keyword>
<evidence type="ECO:0000259" key="5">
    <source>
        <dbReference type="Pfam" id="PF06441"/>
    </source>
</evidence>
<accession>A0A0C2CY84</accession>
<keyword evidence="4" id="KW-0472">Membrane</keyword>
<dbReference type="InterPro" id="IPR029058">
    <property type="entry name" value="AB_hydrolase_fold"/>
</dbReference>
<dbReference type="OrthoDB" id="7130006at2759"/>
<dbReference type="Pfam" id="PF06441">
    <property type="entry name" value="EHN"/>
    <property type="match status" value="1"/>
</dbReference>
<evidence type="ECO:0000256" key="4">
    <source>
        <dbReference type="SAM" id="Phobius"/>
    </source>
</evidence>